<sequence length="53" mass="6215">FTRQNHVQIHLRIHTGEKPFRCTVCPYASSARSNLVAHLKKKHQSFFVNPNNR</sequence>
<evidence type="ECO:0000256" key="7">
    <source>
        <dbReference type="ARBA" id="ARBA00023015"/>
    </source>
</evidence>
<keyword evidence="15" id="KW-1185">Reference proteome</keyword>
<evidence type="ECO:0000256" key="9">
    <source>
        <dbReference type="ARBA" id="ARBA00023163"/>
    </source>
</evidence>
<reference evidence="15" key="1">
    <citation type="submission" date="2012-12" db="EMBL/GenBank/DDBJ databases">
        <authorList>
            <person name="Hellsten U."/>
            <person name="Grimwood J."/>
            <person name="Chapman J.A."/>
            <person name="Shapiro H."/>
            <person name="Aerts A."/>
            <person name="Otillar R.P."/>
            <person name="Terry A.Y."/>
            <person name="Boore J.L."/>
            <person name="Simakov O."/>
            <person name="Marletaz F."/>
            <person name="Cho S.-J."/>
            <person name="Edsinger-Gonzales E."/>
            <person name="Havlak P."/>
            <person name="Kuo D.-H."/>
            <person name="Larsson T."/>
            <person name="Lv J."/>
            <person name="Arendt D."/>
            <person name="Savage R."/>
            <person name="Osoegawa K."/>
            <person name="de Jong P."/>
            <person name="Lindberg D.R."/>
            <person name="Seaver E.C."/>
            <person name="Weisblat D.A."/>
            <person name="Putnam N.H."/>
            <person name="Grigoriev I.V."/>
            <person name="Rokhsar D.S."/>
        </authorList>
    </citation>
    <scope>NUCLEOTIDE SEQUENCE</scope>
    <source>
        <strain evidence="15">I ESC-2004</strain>
    </source>
</reference>
<keyword evidence="10" id="KW-0539">Nucleus</keyword>
<evidence type="ECO:0000313" key="15">
    <source>
        <dbReference type="Proteomes" id="UP000014760"/>
    </source>
</evidence>
<keyword evidence="4" id="KW-0677">Repeat</keyword>
<evidence type="ECO:0000256" key="11">
    <source>
        <dbReference type="PROSITE-ProRule" id="PRU00042"/>
    </source>
</evidence>
<proteinExistence type="inferred from homology"/>
<comment type="similarity">
    <text evidence="2">Belongs to the krueppel C2H2-type zinc-finger protein family.</text>
</comment>
<gene>
    <name evidence="13" type="ORF">CAPTEDRAFT_93727</name>
</gene>
<dbReference type="InterPro" id="IPR013087">
    <property type="entry name" value="Znf_C2H2_type"/>
</dbReference>
<evidence type="ECO:0000313" key="13">
    <source>
        <dbReference type="EMBL" id="ELU04971.1"/>
    </source>
</evidence>
<keyword evidence="6" id="KW-0862">Zinc</keyword>
<dbReference type="Gene3D" id="3.30.160.60">
    <property type="entry name" value="Classic Zinc Finger"/>
    <property type="match status" value="2"/>
</dbReference>
<keyword evidence="9" id="KW-0804">Transcription</keyword>
<dbReference type="GO" id="GO:0000978">
    <property type="term" value="F:RNA polymerase II cis-regulatory region sequence-specific DNA binding"/>
    <property type="evidence" value="ECO:0007669"/>
    <property type="project" value="TreeGrafter"/>
</dbReference>
<dbReference type="PANTHER" id="PTHR45925">
    <property type="entry name" value="ZINC FINGER PROTEIN"/>
    <property type="match status" value="1"/>
</dbReference>
<evidence type="ECO:0000313" key="14">
    <source>
        <dbReference type="EnsemblMetazoa" id="CapteP93727"/>
    </source>
</evidence>
<evidence type="ECO:0000256" key="5">
    <source>
        <dbReference type="ARBA" id="ARBA00022771"/>
    </source>
</evidence>
<dbReference type="EnsemblMetazoa" id="CapteT93727">
    <property type="protein sequence ID" value="CapteP93727"/>
    <property type="gene ID" value="CapteG93727"/>
</dbReference>
<evidence type="ECO:0000259" key="12">
    <source>
        <dbReference type="PROSITE" id="PS50157"/>
    </source>
</evidence>
<evidence type="ECO:0000256" key="4">
    <source>
        <dbReference type="ARBA" id="ARBA00022737"/>
    </source>
</evidence>
<feature type="domain" description="C2H2-type" evidence="12">
    <location>
        <begin position="1"/>
        <end position="19"/>
    </location>
</feature>
<feature type="non-terminal residue" evidence="13">
    <location>
        <position position="1"/>
    </location>
</feature>
<dbReference type="InterPro" id="IPR036236">
    <property type="entry name" value="Znf_C2H2_sf"/>
</dbReference>
<dbReference type="SUPFAM" id="SSF57667">
    <property type="entry name" value="beta-beta-alpha zinc fingers"/>
    <property type="match status" value="1"/>
</dbReference>
<dbReference type="OrthoDB" id="6253787at2759"/>
<dbReference type="GO" id="GO:0005634">
    <property type="term" value="C:nucleus"/>
    <property type="evidence" value="ECO:0007669"/>
    <property type="project" value="UniProtKB-SubCell"/>
</dbReference>
<evidence type="ECO:0000256" key="3">
    <source>
        <dbReference type="ARBA" id="ARBA00022723"/>
    </source>
</evidence>
<keyword evidence="8" id="KW-0238">DNA-binding</keyword>
<evidence type="ECO:0000256" key="6">
    <source>
        <dbReference type="ARBA" id="ARBA00022833"/>
    </source>
</evidence>
<dbReference type="EMBL" id="AMQN01044504">
    <property type="status" value="NOT_ANNOTATED_CDS"/>
    <property type="molecule type" value="Genomic_DNA"/>
</dbReference>
<dbReference type="AlphaFoldDB" id="R7UNJ8"/>
<keyword evidence="5 11" id="KW-0863">Zinc-finger</keyword>
<comment type="subcellular location">
    <subcellularLocation>
        <location evidence="1">Nucleus</location>
    </subcellularLocation>
</comment>
<dbReference type="FunFam" id="3.30.160.60:FF:001967">
    <property type="entry name" value="Ras-responsive element-binding protein"/>
    <property type="match status" value="1"/>
</dbReference>
<evidence type="ECO:0000256" key="10">
    <source>
        <dbReference type="ARBA" id="ARBA00023242"/>
    </source>
</evidence>
<protein>
    <recommendedName>
        <fullName evidence="12">C2H2-type domain-containing protein</fullName>
    </recommendedName>
</protein>
<evidence type="ECO:0000256" key="2">
    <source>
        <dbReference type="ARBA" id="ARBA00006991"/>
    </source>
</evidence>
<dbReference type="PROSITE" id="PS50157">
    <property type="entry name" value="ZINC_FINGER_C2H2_2"/>
    <property type="match status" value="1"/>
</dbReference>
<dbReference type="STRING" id="283909.R7UNJ8"/>
<dbReference type="EMBL" id="KB301924">
    <property type="protein sequence ID" value="ELU04971.1"/>
    <property type="molecule type" value="Genomic_DNA"/>
</dbReference>
<evidence type="ECO:0000256" key="8">
    <source>
        <dbReference type="ARBA" id="ARBA00023125"/>
    </source>
</evidence>
<reference evidence="13 15" key="2">
    <citation type="journal article" date="2013" name="Nature">
        <title>Insights into bilaterian evolution from three spiralian genomes.</title>
        <authorList>
            <person name="Simakov O."/>
            <person name="Marletaz F."/>
            <person name="Cho S.J."/>
            <person name="Edsinger-Gonzales E."/>
            <person name="Havlak P."/>
            <person name="Hellsten U."/>
            <person name="Kuo D.H."/>
            <person name="Larsson T."/>
            <person name="Lv J."/>
            <person name="Arendt D."/>
            <person name="Savage R."/>
            <person name="Osoegawa K."/>
            <person name="de Jong P."/>
            <person name="Grimwood J."/>
            <person name="Chapman J.A."/>
            <person name="Shapiro H."/>
            <person name="Aerts A."/>
            <person name="Otillar R.P."/>
            <person name="Terry A.Y."/>
            <person name="Boore J.L."/>
            <person name="Grigoriev I.V."/>
            <person name="Lindberg D.R."/>
            <person name="Seaver E.C."/>
            <person name="Weisblat D.A."/>
            <person name="Putnam N.H."/>
            <person name="Rokhsar D.S."/>
        </authorList>
    </citation>
    <scope>NUCLEOTIDE SEQUENCE</scope>
    <source>
        <strain evidence="13 15">I ESC-2004</strain>
    </source>
</reference>
<name>R7UNJ8_CAPTE</name>
<organism evidence="13">
    <name type="scientific">Capitella teleta</name>
    <name type="common">Polychaete worm</name>
    <dbReference type="NCBI Taxonomy" id="283909"/>
    <lineage>
        <taxon>Eukaryota</taxon>
        <taxon>Metazoa</taxon>
        <taxon>Spiralia</taxon>
        <taxon>Lophotrochozoa</taxon>
        <taxon>Annelida</taxon>
        <taxon>Polychaeta</taxon>
        <taxon>Sedentaria</taxon>
        <taxon>Scolecida</taxon>
        <taxon>Capitellidae</taxon>
        <taxon>Capitella</taxon>
    </lineage>
</organism>
<dbReference type="InterPro" id="IPR051967">
    <property type="entry name" value="Krueppel_C2H2-ZF"/>
</dbReference>
<evidence type="ECO:0000256" key="1">
    <source>
        <dbReference type="ARBA" id="ARBA00004123"/>
    </source>
</evidence>
<accession>R7UNJ8</accession>
<dbReference type="Proteomes" id="UP000014760">
    <property type="component" value="Unassembled WGS sequence"/>
</dbReference>
<dbReference type="GO" id="GO:0008270">
    <property type="term" value="F:zinc ion binding"/>
    <property type="evidence" value="ECO:0007669"/>
    <property type="project" value="UniProtKB-KW"/>
</dbReference>
<dbReference type="HOGENOM" id="CLU_002678_42_25_1"/>
<keyword evidence="3" id="KW-0479">Metal-binding</keyword>
<keyword evidence="7" id="KW-0805">Transcription regulation</keyword>
<dbReference type="GO" id="GO:0000981">
    <property type="term" value="F:DNA-binding transcription factor activity, RNA polymerase II-specific"/>
    <property type="evidence" value="ECO:0007669"/>
    <property type="project" value="TreeGrafter"/>
</dbReference>
<reference evidence="14" key="3">
    <citation type="submission" date="2015-06" db="UniProtKB">
        <authorList>
            <consortium name="EnsemblMetazoa"/>
        </authorList>
    </citation>
    <scope>IDENTIFICATION</scope>
</reference>